<accession>A0AAV2NAA2</accession>
<evidence type="ECO:0000313" key="3">
    <source>
        <dbReference type="Proteomes" id="UP001497644"/>
    </source>
</evidence>
<keyword evidence="3" id="KW-1185">Reference proteome</keyword>
<protein>
    <submittedName>
        <fullName evidence="2">Uncharacterized protein</fullName>
    </submittedName>
</protein>
<evidence type="ECO:0000256" key="1">
    <source>
        <dbReference type="SAM" id="MobiDB-lite"/>
    </source>
</evidence>
<name>A0AAV2NAA2_9HYME</name>
<gene>
    <name evidence="2" type="ORF">LPLAT_LOCUS3120</name>
</gene>
<reference evidence="2" key="1">
    <citation type="submission" date="2024-04" db="EMBL/GenBank/DDBJ databases">
        <authorList>
            <consortium name="Molecular Ecology Group"/>
        </authorList>
    </citation>
    <scope>NUCLEOTIDE SEQUENCE</scope>
</reference>
<feature type="region of interest" description="Disordered" evidence="1">
    <location>
        <begin position="1"/>
        <end position="54"/>
    </location>
</feature>
<dbReference type="Proteomes" id="UP001497644">
    <property type="component" value="Chromosome 12"/>
</dbReference>
<proteinExistence type="predicted"/>
<dbReference type="AlphaFoldDB" id="A0AAV2NAA2"/>
<evidence type="ECO:0000313" key="2">
    <source>
        <dbReference type="EMBL" id="CAL1677047.1"/>
    </source>
</evidence>
<organism evidence="2 3">
    <name type="scientific">Lasius platythorax</name>
    <dbReference type="NCBI Taxonomy" id="488582"/>
    <lineage>
        <taxon>Eukaryota</taxon>
        <taxon>Metazoa</taxon>
        <taxon>Ecdysozoa</taxon>
        <taxon>Arthropoda</taxon>
        <taxon>Hexapoda</taxon>
        <taxon>Insecta</taxon>
        <taxon>Pterygota</taxon>
        <taxon>Neoptera</taxon>
        <taxon>Endopterygota</taxon>
        <taxon>Hymenoptera</taxon>
        <taxon>Apocrita</taxon>
        <taxon>Aculeata</taxon>
        <taxon>Formicoidea</taxon>
        <taxon>Formicidae</taxon>
        <taxon>Formicinae</taxon>
        <taxon>Lasius</taxon>
        <taxon>Lasius</taxon>
    </lineage>
</organism>
<dbReference type="EMBL" id="OZ034835">
    <property type="protein sequence ID" value="CAL1677047.1"/>
    <property type="molecule type" value="Genomic_DNA"/>
</dbReference>
<sequence length="54" mass="6038">MDYAREAGYSAAADRVGRQQRRGRGPDPGRRDKRSNGGTRTRPRDTTPPVPITR</sequence>